<dbReference type="AlphaFoldDB" id="A0AAD3TY31"/>
<feature type="signal peptide" evidence="8">
    <location>
        <begin position="1"/>
        <end position="16"/>
    </location>
</feature>
<proteinExistence type="inferred from homology"/>
<dbReference type="GO" id="GO:0032366">
    <property type="term" value="P:intracellular sterol transport"/>
    <property type="evidence" value="ECO:0007669"/>
    <property type="project" value="InterPro"/>
</dbReference>
<dbReference type="CDD" id="cd00917">
    <property type="entry name" value="PG-PI_TP"/>
    <property type="match status" value="1"/>
</dbReference>
<dbReference type="PANTHER" id="PTHR11306:SF0">
    <property type="entry name" value="PHOSPHATIDYLGLYCEROL_PHOSPHATIDYLINOSITOL TRANSFER PROTEIN"/>
    <property type="match status" value="1"/>
</dbReference>
<keyword evidence="7" id="KW-0445">Lipid transport</keyword>
<gene>
    <name evidence="10" type="ORF">CspeluHIS016_0700270</name>
</gene>
<comment type="function">
    <text evidence="1">Catalyzes the intermembrane transfer of phosphatidylglycerol and phosphatidylinositol.</text>
</comment>
<evidence type="ECO:0000256" key="8">
    <source>
        <dbReference type="SAM" id="SignalP"/>
    </source>
</evidence>
<comment type="caution">
    <text evidence="10">The sequence shown here is derived from an EMBL/GenBank/DDBJ whole genome shotgun (WGS) entry which is preliminary data.</text>
</comment>
<dbReference type="InterPro" id="IPR033917">
    <property type="entry name" value="ML_PG-PI_TP"/>
</dbReference>
<organism evidence="10 11">
    <name type="scientific">Cutaneotrichosporon spelunceum</name>
    <dbReference type="NCBI Taxonomy" id="1672016"/>
    <lineage>
        <taxon>Eukaryota</taxon>
        <taxon>Fungi</taxon>
        <taxon>Dikarya</taxon>
        <taxon>Basidiomycota</taxon>
        <taxon>Agaricomycotina</taxon>
        <taxon>Tremellomycetes</taxon>
        <taxon>Trichosporonales</taxon>
        <taxon>Trichosporonaceae</taxon>
        <taxon>Cutaneotrichosporon</taxon>
    </lineage>
</organism>
<reference evidence="10" key="2">
    <citation type="submission" date="2023-06" db="EMBL/GenBank/DDBJ databases">
        <authorList>
            <person name="Kobayashi Y."/>
            <person name="Kayamori A."/>
            <person name="Aoki K."/>
            <person name="Shiwa Y."/>
            <person name="Fujita N."/>
            <person name="Sugita T."/>
            <person name="Iwasaki W."/>
            <person name="Tanaka N."/>
            <person name="Takashima M."/>
        </authorList>
    </citation>
    <scope>NUCLEOTIDE SEQUENCE</scope>
    <source>
        <strain evidence="10">HIS016</strain>
    </source>
</reference>
<comment type="subunit">
    <text evidence="3">Monomer.</text>
</comment>
<comment type="similarity">
    <text evidence="2">Belongs to the NPC2 family.</text>
</comment>
<evidence type="ECO:0000313" key="10">
    <source>
        <dbReference type="EMBL" id="GMK59012.1"/>
    </source>
</evidence>
<dbReference type="PANTHER" id="PTHR11306">
    <property type="entry name" value="NIEMANN PICK TYPE C2 PROTEIN NPC2-RELATED"/>
    <property type="match status" value="1"/>
</dbReference>
<dbReference type="InterPro" id="IPR039670">
    <property type="entry name" value="NPC2-like"/>
</dbReference>
<feature type="domain" description="MD-2-related lipid-recognition" evidence="9">
    <location>
        <begin position="51"/>
        <end position="173"/>
    </location>
</feature>
<dbReference type="EMBL" id="BTCM01000007">
    <property type="protein sequence ID" value="GMK59012.1"/>
    <property type="molecule type" value="Genomic_DNA"/>
</dbReference>
<evidence type="ECO:0000256" key="7">
    <source>
        <dbReference type="ARBA" id="ARBA00023055"/>
    </source>
</evidence>
<keyword evidence="5" id="KW-0813">Transport</keyword>
<reference evidence="10" key="1">
    <citation type="journal article" date="2023" name="BMC Genomics">
        <title>Chromosome-level genome assemblies of Cutaneotrichosporon spp. (Trichosporonales, Basidiomycota) reveal imbalanced evolution between nucleotide sequences and chromosome synteny.</title>
        <authorList>
            <person name="Kobayashi Y."/>
            <person name="Kayamori A."/>
            <person name="Aoki K."/>
            <person name="Shiwa Y."/>
            <person name="Matsutani M."/>
            <person name="Fujita N."/>
            <person name="Sugita T."/>
            <person name="Iwasaki W."/>
            <person name="Tanaka N."/>
            <person name="Takashima M."/>
        </authorList>
    </citation>
    <scope>NUCLEOTIDE SEQUENCE</scope>
    <source>
        <strain evidence="10">HIS016</strain>
    </source>
</reference>
<dbReference type="Pfam" id="PF02221">
    <property type="entry name" value="E1_DerP2_DerF2"/>
    <property type="match status" value="1"/>
</dbReference>
<dbReference type="InterPro" id="IPR003172">
    <property type="entry name" value="ML_dom"/>
</dbReference>
<dbReference type="Proteomes" id="UP001222932">
    <property type="component" value="Unassembled WGS sequence"/>
</dbReference>
<evidence type="ECO:0000256" key="2">
    <source>
        <dbReference type="ARBA" id="ARBA00006370"/>
    </source>
</evidence>
<dbReference type="SMART" id="SM00737">
    <property type="entry name" value="ML"/>
    <property type="match status" value="1"/>
</dbReference>
<evidence type="ECO:0000256" key="1">
    <source>
        <dbReference type="ARBA" id="ARBA00002053"/>
    </source>
</evidence>
<dbReference type="SUPFAM" id="SSF81296">
    <property type="entry name" value="E set domains"/>
    <property type="match status" value="1"/>
</dbReference>
<evidence type="ECO:0000256" key="6">
    <source>
        <dbReference type="ARBA" id="ARBA00022729"/>
    </source>
</evidence>
<accession>A0AAD3TY31</accession>
<evidence type="ECO:0000259" key="9">
    <source>
        <dbReference type="SMART" id="SM00737"/>
    </source>
</evidence>
<protein>
    <recommendedName>
        <fullName evidence="4">Phosphatidylglycerol/phosphatidylinositol transfer protein</fullName>
    </recommendedName>
</protein>
<keyword evidence="6 8" id="KW-0732">Signal</keyword>
<dbReference type="Gene3D" id="2.70.220.10">
    <property type="entry name" value="Ganglioside GM2 activator"/>
    <property type="match status" value="2"/>
</dbReference>
<name>A0AAD3TY31_9TREE</name>
<keyword evidence="11" id="KW-1185">Reference proteome</keyword>
<evidence type="ECO:0000256" key="4">
    <source>
        <dbReference type="ARBA" id="ARBA00016056"/>
    </source>
</evidence>
<dbReference type="InterPro" id="IPR036846">
    <property type="entry name" value="GM2-AP_sf"/>
</dbReference>
<sequence>MRLSLLSLVPLATSAAASLTGSALDLVAGVIGGNVQLPVDGPVHTFASWRYVDCGLPTDPLQIESIKLSPDPPKPGKELEVKVQASALEQIEEGAYADVTVKLGLIKLVQKQFDLCEEARKANASVQCPVKEGPYTVVQKVDLPKEIPKAKFVVNIRAYTVDDDDLACLDLVVDFMEPPK</sequence>
<evidence type="ECO:0000313" key="11">
    <source>
        <dbReference type="Proteomes" id="UP001222932"/>
    </source>
</evidence>
<dbReference type="InterPro" id="IPR014756">
    <property type="entry name" value="Ig_E-set"/>
</dbReference>
<evidence type="ECO:0000256" key="3">
    <source>
        <dbReference type="ARBA" id="ARBA00011245"/>
    </source>
</evidence>
<dbReference type="GO" id="GO:0032934">
    <property type="term" value="F:sterol binding"/>
    <property type="evidence" value="ECO:0007669"/>
    <property type="project" value="InterPro"/>
</dbReference>
<dbReference type="FunFam" id="2.70.220.10:FF:000004">
    <property type="entry name" value="Related to phosphatidylglycerol/phosphatidylinositol transfer protein"/>
    <property type="match status" value="1"/>
</dbReference>
<evidence type="ECO:0000256" key="5">
    <source>
        <dbReference type="ARBA" id="ARBA00022448"/>
    </source>
</evidence>
<feature type="chain" id="PRO_5042060597" description="Phosphatidylglycerol/phosphatidylinositol transfer protein" evidence="8">
    <location>
        <begin position="17"/>
        <end position="180"/>
    </location>
</feature>